<evidence type="ECO:0000313" key="1">
    <source>
        <dbReference type="EMBL" id="EQA62390.1"/>
    </source>
</evidence>
<dbReference type="Proteomes" id="UP000018747">
    <property type="component" value="Unassembled WGS sequence"/>
</dbReference>
<proteinExistence type="predicted"/>
<name>V6HWU4_9LEPT</name>
<protein>
    <submittedName>
        <fullName evidence="1">Uncharacterized protein</fullName>
    </submittedName>
</protein>
<dbReference type="AlphaFoldDB" id="V6HWU4"/>
<organism evidence="1 2">
    <name type="scientific">Leptospira alexanderi serovar Manhao 3 str. L 60</name>
    <dbReference type="NCBI Taxonomy" id="1049759"/>
    <lineage>
        <taxon>Bacteria</taxon>
        <taxon>Pseudomonadati</taxon>
        <taxon>Spirochaetota</taxon>
        <taxon>Spirochaetia</taxon>
        <taxon>Leptospirales</taxon>
        <taxon>Leptospiraceae</taxon>
        <taxon>Leptospira</taxon>
    </lineage>
</organism>
<evidence type="ECO:0000313" key="2">
    <source>
        <dbReference type="Proteomes" id="UP000018747"/>
    </source>
</evidence>
<reference evidence="1" key="1">
    <citation type="submission" date="2013-05" db="EMBL/GenBank/DDBJ databases">
        <authorList>
            <person name="Harkins D.M."/>
            <person name="Durkin A.S."/>
            <person name="Brinkac L.M."/>
            <person name="Haft D.H."/>
            <person name="Selengut J.D."/>
            <person name="Sanka R."/>
            <person name="DePew J."/>
            <person name="Purushe J."/>
            <person name="Hartskeerl R.A."/>
            <person name="Ahmed A."/>
            <person name="van der Linden H."/>
            <person name="Goris M.G.A."/>
            <person name="Vinetz J.M."/>
            <person name="Sutton G.G."/>
            <person name="Nierman W.C."/>
            <person name="Fouts D.E."/>
        </authorList>
    </citation>
    <scope>NUCLEOTIDE SEQUENCE [LARGE SCALE GENOMIC DNA]</scope>
    <source>
        <strain evidence="1">L 60</strain>
    </source>
</reference>
<comment type="caution">
    <text evidence="1">The sequence shown here is derived from an EMBL/GenBank/DDBJ whole genome shotgun (WGS) entry which is preliminary data.</text>
</comment>
<gene>
    <name evidence="1" type="ORF">LEP1GSC062_3503</name>
</gene>
<dbReference type="EMBL" id="AHMT02000034">
    <property type="protein sequence ID" value="EQA62390.1"/>
    <property type="molecule type" value="Genomic_DNA"/>
</dbReference>
<keyword evidence="2" id="KW-1185">Reference proteome</keyword>
<accession>V6HWU4</accession>
<sequence>MSFRAVIDTIGKILILFLPEMRWLFSTEKKENGQNQKLKRLRAESSRPIAKVQCTIETRNRDGYRK</sequence>